<feature type="transmembrane region" description="Helical" evidence="2">
    <location>
        <begin position="121"/>
        <end position="142"/>
    </location>
</feature>
<evidence type="ECO:0000313" key="4">
    <source>
        <dbReference type="EMBL" id="KAG7087218.1"/>
    </source>
</evidence>
<organism evidence="4 5">
    <name type="scientific">Marasmius oreades</name>
    <name type="common">fairy-ring Marasmius</name>
    <dbReference type="NCBI Taxonomy" id="181124"/>
    <lineage>
        <taxon>Eukaryota</taxon>
        <taxon>Fungi</taxon>
        <taxon>Dikarya</taxon>
        <taxon>Basidiomycota</taxon>
        <taxon>Agaricomycotina</taxon>
        <taxon>Agaricomycetes</taxon>
        <taxon>Agaricomycetidae</taxon>
        <taxon>Agaricales</taxon>
        <taxon>Marasmiineae</taxon>
        <taxon>Marasmiaceae</taxon>
        <taxon>Marasmius</taxon>
    </lineage>
</organism>
<feature type="compositionally biased region" description="Low complexity" evidence="1">
    <location>
        <begin position="284"/>
        <end position="295"/>
    </location>
</feature>
<feature type="region of interest" description="Disordered" evidence="1">
    <location>
        <begin position="277"/>
        <end position="300"/>
    </location>
</feature>
<evidence type="ECO:0000259" key="3">
    <source>
        <dbReference type="Pfam" id="PF20152"/>
    </source>
</evidence>
<dbReference type="KEGG" id="more:E1B28_013199"/>
<gene>
    <name evidence="4" type="ORF">E1B28_013199</name>
</gene>
<accession>A0A9P7RPY8</accession>
<keyword evidence="2" id="KW-0472">Membrane</keyword>
<dbReference type="OrthoDB" id="2953893at2759"/>
<dbReference type="PANTHER" id="PTHR40465:SF1">
    <property type="entry name" value="DUF6534 DOMAIN-CONTAINING PROTEIN"/>
    <property type="match status" value="1"/>
</dbReference>
<feature type="transmembrane region" description="Helical" evidence="2">
    <location>
        <begin position="15"/>
        <end position="39"/>
    </location>
</feature>
<keyword evidence="2" id="KW-1133">Transmembrane helix</keyword>
<dbReference type="AlphaFoldDB" id="A0A9P7RPY8"/>
<protein>
    <recommendedName>
        <fullName evidence="3">DUF6534 domain-containing protein</fullName>
    </recommendedName>
</protein>
<reference evidence="4" key="1">
    <citation type="journal article" date="2021" name="Genome Biol. Evol.">
        <title>The assembled and annotated genome of the fairy-ring fungus Marasmius oreades.</title>
        <authorList>
            <person name="Hiltunen M."/>
            <person name="Ament-Velasquez S.L."/>
            <person name="Johannesson H."/>
        </authorList>
    </citation>
    <scope>NUCLEOTIDE SEQUENCE</scope>
    <source>
        <strain evidence="4">03SP1</strain>
    </source>
</reference>
<keyword evidence="2" id="KW-0812">Transmembrane</keyword>
<evidence type="ECO:0000256" key="2">
    <source>
        <dbReference type="SAM" id="Phobius"/>
    </source>
</evidence>
<comment type="caution">
    <text evidence="4">The sequence shown here is derived from an EMBL/GenBank/DDBJ whole genome shotgun (WGS) entry which is preliminary data.</text>
</comment>
<evidence type="ECO:0000256" key="1">
    <source>
        <dbReference type="SAM" id="MobiDB-lite"/>
    </source>
</evidence>
<feature type="transmembrane region" description="Helical" evidence="2">
    <location>
        <begin position="95"/>
        <end position="112"/>
    </location>
</feature>
<sequence>MSAPPPIPNLEPITAPLLLGSMFNWGLWGILACQTYLYRVYFPKDKPVFKALIYGTFLLETIQTALSTHDTYMWFVRGFGDPSVLGKTLISPFDVPMMGAVIALVVQLFYVYRIYSLNNSWAWFCVLIVMITFAQTVGSFIGGIRGLKAGTFAEAPDSTSVVYLWLVGEAVADLMIAGAMFFSLVYARRSTYRLSQDILFKVVILIIESNTLTAGIAVLSLIMFAGFPKQNWFTCPTLILGKVYANSLLVSFNNRIVLRNIASSEVMSTTQPNLTFNHPSSDVPLSSLNTPTSSSKFNTGRYTLDSEETMSFSTNPLHKVSALSGKSQYV</sequence>
<dbReference type="EMBL" id="CM032189">
    <property type="protein sequence ID" value="KAG7087218.1"/>
    <property type="molecule type" value="Genomic_DNA"/>
</dbReference>
<dbReference type="RefSeq" id="XP_043003689.1">
    <property type="nucleotide sequence ID" value="XM_043158344.1"/>
</dbReference>
<feature type="transmembrane region" description="Helical" evidence="2">
    <location>
        <begin position="162"/>
        <end position="186"/>
    </location>
</feature>
<feature type="transmembrane region" description="Helical" evidence="2">
    <location>
        <begin position="198"/>
        <end position="227"/>
    </location>
</feature>
<feature type="domain" description="DUF6534" evidence="3">
    <location>
        <begin position="170"/>
        <end position="255"/>
    </location>
</feature>
<dbReference type="GeneID" id="66082274"/>
<proteinExistence type="predicted"/>
<feature type="transmembrane region" description="Helical" evidence="2">
    <location>
        <begin position="51"/>
        <end position="75"/>
    </location>
</feature>
<evidence type="ECO:0000313" key="5">
    <source>
        <dbReference type="Proteomes" id="UP001049176"/>
    </source>
</evidence>
<name>A0A9P7RPY8_9AGAR</name>
<dbReference type="Pfam" id="PF20152">
    <property type="entry name" value="DUF6534"/>
    <property type="match status" value="1"/>
</dbReference>
<dbReference type="PANTHER" id="PTHR40465">
    <property type="entry name" value="CHROMOSOME 1, WHOLE GENOME SHOTGUN SEQUENCE"/>
    <property type="match status" value="1"/>
</dbReference>
<keyword evidence="5" id="KW-1185">Reference proteome</keyword>
<dbReference type="Proteomes" id="UP001049176">
    <property type="component" value="Chromosome 9"/>
</dbReference>
<dbReference type="InterPro" id="IPR045339">
    <property type="entry name" value="DUF6534"/>
</dbReference>